<proteinExistence type="predicted"/>
<dbReference type="AlphaFoldDB" id="A0A0F9VA29"/>
<accession>A0A0F9VA29</accession>
<name>A0A0F9VA29_9ZZZZ</name>
<protein>
    <submittedName>
        <fullName evidence="2">Uncharacterized protein</fullName>
    </submittedName>
</protein>
<dbReference type="EMBL" id="LAZR01000616">
    <property type="protein sequence ID" value="KKN62698.1"/>
    <property type="molecule type" value="Genomic_DNA"/>
</dbReference>
<evidence type="ECO:0000256" key="1">
    <source>
        <dbReference type="SAM" id="MobiDB-lite"/>
    </source>
</evidence>
<feature type="region of interest" description="Disordered" evidence="1">
    <location>
        <begin position="58"/>
        <end position="79"/>
    </location>
</feature>
<sequence>MEVDEEITKLSKINSAALINIRINNLWLEVNKAAVSGKYSKWNLYLDRVWCELGGDVKEKEDDKDKDKKDKKDKKKSEMEQFRDINKDVLEKLKDLPTIKGFKQFNEGDKSTMSEIYNILLKKEFFLRRLQNKQGKGTAYEESWDEYIHG</sequence>
<reference evidence="2" key="1">
    <citation type="journal article" date="2015" name="Nature">
        <title>Complex archaea that bridge the gap between prokaryotes and eukaryotes.</title>
        <authorList>
            <person name="Spang A."/>
            <person name="Saw J.H."/>
            <person name="Jorgensen S.L."/>
            <person name="Zaremba-Niedzwiedzka K."/>
            <person name="Martijn J."/>
            <person name="Lind A.E."/>
            <person name="van Eijk R."/>
            <person name="Schleper C."/>
            <person name="Guy L."/>
            <person name="Ettema T.J."/>
        </authorList>
    </citation>
    <scope>NUCLEOTIDE SEQUENCE</scope>
</reference>
<comment type="caution">
    <text evidence="2">The sequence shown here is derived from an EMBL/GenBank/DDBJ whole genome shotgun (WGS) entry which is preliminary data.</text>
</comment>
<gene>
    <name evidence="2" type="ORF">LCGC14_0509590</name>
</gene>
<evidence type="ECO:0000313" key="2">
    <source>
        <dbReference type="EMBL" id="KKN62698.1"/>
    </source>
</evidence>
<organism evidence="2">
    <name type="scientific">marine sediment metagenome</name>
    <dbReference type="NCBI Taxonomy" id="412755"/>
    <lineage>
        <taxon>unclassified sequences</taxon>
        <taxon>metagenomes</taxon>
        <taxon>ecological metagenomes</taxon>
    </lineage>
</organism>